<dbReference type="EMBL" id="CAXDID020000167">
    <property type="protein sequence ID" value="CAL6046117.1"/>
    <property type="molecule type" value="Genomic_DNA"/>
</dbReference>
<protein>
    <submittedName>
        <fullName evidence="7">Hypothetical_protein</fullName>
    </submittedName>
</protein>
<evidence type="ECO:0000313" key="9">
    <source>
        <dbReference type="EMBL" id="CAL6088884.1"/>
    </source>
</evidence>
<evidence type="ECO:0000313" key="6">
    <source>
        <dbReference type="EMBL" id="CAI9974594.1"/>
    </source>
</evidence>
<proteinExistence type="predicted"/>
<reference evidence="7 13" key="2">
    <citation type="submission" date="2024-07" db="EMBL/GenBank/DDBJ databases">
        <authorList>
            <person name="Akdeniz Z."/>
        </authorList>
    </citation>
    <scope>NUCLEOTIDE SEQUENCE [LARGE SCALE GENOMIC DNA]</scope>
</reference>
<name>A0AA86RA13_9EUKA</name>
<evidence type="ECO:0000313" key="3">
    <source>
        <dbReference type="EMBL" id="CAI9974583.1"/>
    </source>
</evidence>
<dbReference type="EMBL" id="CAXDID020000167">
    <property type="protein sequence ID" value="CAL6046125.1"/>
    <property type="molecule type" value="Genomic_DNA"/>
</dbReference>
<dbReference type="EMBL" id="CATOUU010000718">
    <property type="protein sequence ID" value="CAI9943708.1"/>
    <property type="molecule type" value="Genomic_DNA"/>
</dbReference>
<evidence type="ECO:0000313" key="12">
    <source>
        <dbReference type="EMBL" id="CAL6088895.1"/>
    </source>
</evidence>
<dbReference type="AlphaFoldDB" id="A0AA86RA13"/>
<dbReference type="EMBL" id="CATOUU010001151">
    <property type="protein sequence ID" value="CAI9974594.1"/>
    <property type="molecule type" value="Genomic_DNA"/>
</dbReference>
<evidence type="ECO:0000313" key="8">
    <source>
        <dbReference type="EMBL" id="CAL6046125.1"/>
    </source>
</evidence>
<dbReference type="EMBL" id="CAXDID020000412">
    <property type="protein sequence ID" value="CAL6088895.1"/>
    <property type="molecule type" value="Genomic_DNA"/>
</dbReference>
<evidence type="ECO:0000313" key="7">
    <source>
        <dbReference type="EMBL" id="CAL6046117.1"/>
    </source>
</evidence>
<dbReference type="EMBL" id="CAXDID020000412">
    <property type="protein sequence ID" value="CAL6088889.1"/>
    <property type="molecule type" value="Genomic_DNA"/>
</dbReference>
<dbReference type="EMBL" id="CATOUU010000718">
    <property type="protein sequence ID" value="CAI9943712.1"/>
    <property type="molecule type" value="Genomic_DNA"/>
</dbReference>
<gene>
    <name evidence="1" type="ORF">HINF_LOCUS31353</name>
    <name evidence="2" type="ORF">HINF_LOCUS31357</name>
    <name evidence="7" type="ORF">HINF_LOCUS41570</name>
    <name evidence="8" type="ORF">HINF_LOCUS41574</name>
    <name evidence="3" type="ORF">HINF_LOCUS62228</name>
    <name evidence="4" type="ORF">HINF_LOCUS62233</name>
    <name evidence="5" type="ORF">HINF_LOCUS62236</name>
    <name evidence="6" type="ORF">HINF_LOCUS62239</name>
    <name evidence="9" type="ORF">HINF_LOCUS64369</name>
    <name evidence="10" type="ORF">HINF_LOCUS64374</name>
    <name evidence="11" type="ORF">HINF_LOCUS64377</name>
    <name evidence="12" type="ORF">HINF_LOCUS64380</name>
</gene>
<evidence type="ECO:0000313" key="1">
    <source>
        <dbReference type="EMBL" id="CAI9943708.1"/>
    </source>
</evidence>
<sequence>MSERSIISGSSLRTRSGRSQQNETFITLIAQSVINSTYSFTHVPFAKHVYHIVTTQAQINTCQLWRLVLEYRSLKIIREKMKQSSDLTKRQLPKRSTVISTLLIDYSAHSASQIHISTRVTVNFLIQIPHSVLLQFVPAVFNSSCLVRASILCLFAQLCDIVNVNHLCDSTIGVDKVGRPSLVVICGFRGRLVFGLCWCLSL</sequence>
<reference evidence="6" key="1">
    <citation type="submission" date="2023-06" db="EMBL/GenBank/DDBJ databases">
        <authorList>
            <person name="Kurt Z."/>
        </authorList>
    </citation>
    <scope>NUCLEOTIDE SEQUENCE</scope>
</reference>
<evidence type="ECO:0000313" key="10">
    <source>
        <dbReference type="EMBL" id="CAL6088889.1"/>
    </source>
</evidence>
<dbReference type="EMBL" id="CAXDID020000412">
    <property type="protein sequence ID" value="CAL6088884.1"/>
    <property type="molecule type" value="Genomic_DNA"/>
</dbReference>
<organism evidence="6">
    <name type="scientific">Hexamita inflata</name>
    <dbReference type="NCBI Taxonomy" id="28002"/>
    <lineage>
        <taxon>Eukaryota</taxon>
        <taxon>Metamonada</taxon>
        <taxon>Diplomonadida</taxon>
        <taxon>Hexamitidae</taxon>
        <taxon>Hexamitinae</taxon>
        <taxon>Hexamita</taxon>
    </lineage>
</organism>
<evidence type="ECO:0000313" key="13">
    <source>
        <dbReference type="Proteomes" id="UP001642409"/>
    </source>
</evidence>
<evidence type="ECO:0000313" key="2">
    <source>
        <dbReference type="EMBL" id="CAI9943712.1"/>
    </source>
</evidence>
<dbReference type="EMBL" id="CATOUU010001151">
    <property type="protein sequence ID" value="CAI9974591.1"/>
    <property type="molecule type" value="Genomic_DNA"/>
</dbReference>
<keyword evidence="13" id="KW-1185">Reference proteome</keyword>
<evidence type="ECO:0000313" key="11">
    <source>
        <dbReference type="EMBL" id="CAL6088892.1"/>
    </source>
</evidence>
<dbReference type="Proteomes" id="UP001642409">
    <property type="component" value="Unassembled WGS sequence"/>
</dbReference>
<dbReference type="EMBL" id="CATOUU010001151">
    <property type="protein sequence ID" value="CAI9974583.1"/>
    <property type="molecule type" value="Genomic_DNA"/>
</dbReference>
<dbReference type="EMBL" id="CATOUU010001151">
    <property type="protein sequence ID" value="CAI9974588.1"/>
    <property type="molecule type" value="Genomic_DNA"/>
</dbReference>
<dbReference type="EMBL" id="CAXDID020000412">
    <property type="protein sequence ID" value="CAL6088892.1"/>
    <property type="molecule type" value="Genomic_DNA"/>
</dbReference>
<evidence type="ECO:0000313" key="5">
    <source>
        <dbReference type="EMBL" id="CAI9974591.1"/>
    </source>
</evidence>
<comment type="caution">
    <text evidence="6">The sequence shown here is derived from an EMBL/GenBank/DDBJ whole genome shotgun (WGS) entry which is preliminary data.</text>
</comment>
<accession>A0AA86RA13</accession>
<evidence type="ECO:0000313" key="4">
    <source>
        <dbReference type="EMBL" id="CAI9974588.1"/>
    </source>
</evidence>